<dbReference type="GeneID" id="102809627"/>
<dbReference type="SUPFAM" id="SSF53474">
    <property type="entry name" value="alpha/beta-Hydrolases"/>
    <property type="match status" value="1"/>
</dbReference>
<evidence type="ECO:0000256" key="1">
    <source>
        <dbReference type="ARBA" id="ARBA00022801"/>
    </source>
</evidence>
<accession>A0ABM0MWV3</accession>
<dbReference type="PANTHER" id="PTHR42776:SF4">
    <property type="entry name" value="ACYLAMINO-ACID-RELEASING ENZYME"/>
    <property type="match status" value="1"/>
</dbReference>
<keyword evidence="3" id="KW-1185">Reference proteome</keyword>
<evidence type="ECO:0000313" key="3">
    <source>
        <dbReference type="Proteomes" id="UP000694865"/>
    </source>
</evidence>
<keyword evidence="1" id="KW-0378">Hydrolase</keyword>
<dbReference type="RefSeq" id="XP_006824494.1">
    <property type="nucleotide sequence ID" value="XM_006824431.1"/>
</dbReference>
<feature type="non-terminal residue" evidence="4">
    <location>
        <position position="170"/>
    </location>
</feature>
<feature type="non-terminal residue" evidence="4">
    <location>
        <position position="1"/>
    </location>
</feature>
<dbReference type="InterPro" id="IPR029058">
    <property type="entry name" value="AB_hydrolase_fold"/>
</dbReference>
<dbReference type="PROSITE" id="PS00708">
    <property type="entry name" value="PRO_ENDOPEP_SER"/>
    <property type="match status" value="1"/>
</dbReference>
<dbReference type="Proteomes" id="UP000694865">
    <property type="component" value="Unplaced"/>
</dbReference>
<evidence type="ECO:0000313" key="4">
    <source>
        <dbReference type="RefSeq" id="XP_006824494.1"/>
    </source>
</evidence>
<protein>
    <submittedName>
        <fullName evidence="4">Acylamino-acid-releasing enzyme-like</fullName>
    </submittedName>
</protein>
<dbReference type="Gene3D" id="3.40.50.1820">
    <property type="entry name" value="alpha/beta hydrolase"/>
    <property type="match status" value="1"/>
</dbReference>
<proteinExistence type="predicted"/>
<evidence type="ECO:0000259" key="2">
    <source>
        <dbReference type="Pfam" id="PF00326"/>
    </source>
</evidence>
<name>A0ABM0MWV3_SACKO</name>
<reference evidence="4" key="1">
    <citation type="submission" date="2025-08" db="UniProtKB">
        <authorList>
            <consortium name="RefSeq"/>
        </authorList>
    </citation>
    <scope>IDENTIFICATION</scope>
    <source>
        <tissue evidence="4">Testes</tissue>
    </source>
</reference>
<gene>
    <name evidence="4" type="primary">LOC102809627</name>
</gene>
<dbReference type="PANTHER" id="PTHR42776">
    <property type="entry name" value="SERINE PEPTIDASE S9 FAMILY MEMBER"/>
    <property type="match status" value="1"/>
</dbReference>
<dbReference type="InterPro" id="IPR002471">
    <property type="entry name" value="Pept_S9_AS"/>
</dbReference>
<organism evidence="3 4">
    <name type="scientific">Saccoglossus kowalevskii</name>
    <name type="common">Acorn worm</name>
    <dbReference type="NCBI Taxonomy" id="10224"/>
    <lineage>
        <taxon>Eukaryota</taxon>
        <taxon>Metazoa</taxon>
        <taxon>Hemichordata</taxon>
        <taxon>Enteropneusta</taxon>
        <taxon>Harrimaniidae</taxon>
        <taxon>Saccoglossus</taxon>
    </lineage>
</organism>
<sequence>VLGKLPSHGHEGGIQWTPFNLDCIQFKDISWKIKSFTPKVDNTDPRFSGLDYEAILLKPANLLDSKSSLPMIVWPHGGPHSALVAEFLLFPVALCRLGFAVLLVNYRGSLGFGQANVFSLPSNVGCQDVYDVQNAVETVLEEEQVDKDRLVLCGGSHGGFLVAHLIGQFP</sequence>
<feature type="domain" description="Peptidase S9 prolyl oligopeptidase catalytic" evidence="2">
    <location>
        <begin position="94"/>
        <end position="168"/>
    </location>
</feature>
<dbReference type="Pfam" id="PF00326">
    <property type="entry name" value="Peptidase_S9"/>
    <property type="match status" value="1"/>
</dbReference>
<dbReference type="InterPro" id="IPR001375">
    <property type="entry name" value="Peptidase_S9_cat"/>
</dbReference>